<dbReference type="CDD" id="cd01136">
    <property type="entry name" value="ATPase_flagellum-secretory_path_III"/>
    <property type="match status" value="1"/>
</dbReference>
<evidence type="ECO:0000256" key="2">
    <source>
        <dbReference type="ARBA" id="ARBA00022448"/>
    </source>
</evidence>
<evidence type="ECO:0000256" key="5">
    <source>
        <dbReference type="ARBA" id="ARBA00022840"/>
    </source>
</evidence>
<dbReference type="GO" id="GO:0005737">
    <property type="term" value="C:cytoplasm"/>
    <property type="evidence" value="ECO:0007669"/>
    <property type="project" value="UniProtKB-SubCell"/>
</dbReference>
<dbReference type="GO" id="GO:0030257">
    <property type="term" value="C:type III protein secretion system complex"/>
    <property type="evidence" value="ECO:0007669"/>
    <property type="project" value="InterPro"/>
</dbReference>
<keyword evidence="5" id="KW-0067">ATP-binding</keyword>
<dbReference type="InterPro" id="IPR000194">
    <property type="entry name" value="ATPase_F1/V1/A1_a/bsu_nucl-bd"/>
</dbReference>
<dbReference type="InterPro" id="IPR003593">
    <property type="entry name" value="AAA+_ATPase"/>
</dbReference>
<reference evidence="10 11" key="1">
    <citation type="submission" date="2014-05" db="EMBL/GenBank/DDBJ databases">
        <authorList>
            <person name="Rizzardi K."/>
            <person name="Winiecka-Krusnell J."/>
            <person name="Ramliden M."/>
            <person name="Alm E."/>
            <person name="Andersson S."/>
            <person name="Byfors S."/>
        </authorList>
    </citation>
    <scope>NUCLEOTIDE SEQUENCE [LARGE SCALE GENOMIC DNA]</scope>
    <source>
        <strain evidence="10 11">LEGN</strain>
    </source>
</reference>
<comment type="subcellular location">
    <subcellularLocation>
        <location evidence="1">Cytoplasm</location>
    </subcellularLocation>
</comment>
<dbReference type="EMBL" id="JNCF01000020">
    <property type="protein sequence ID" value="KGP63300.1"/>
    <property type="molecule type" value="Genomic_DNA"/>
</dbReference>
<evidence type="ECO:0000256" key="6">
    <source>
        <dbReference type="ARBA" id="ARBA00022927"/>
    </source>
</evidence>
<dbReference type="PANTHER" id="PTHR15184">
    <property type="entry name" value="ATP SYNTHASE"/>
    <property type="match status" value="1"/>
</dbReference>
<dbReference type="AlphaFoldDB" id="A0A0A2SQ84"/>
<dbReference type="SUPFAM" id="SSF52540">
    <property type="entry name" value="P-loop containing nucleoside triphosphate hydrolases"/>
    <property type="match status" value="1"/>
</dbReference>
<dbReference type="SMART" id="SM00382">
    <property type="entry name" value="AAA"/>
    <property type="match status" value="1"/>
</dbReference>
<dbReference type="GO" id="GO:0030254">
    <property type="term" value="P:protein secretion by the type III secretion system"/>
    <property type="evidence" value="ECO:0007669"/>
    <property type="project" value="InterPro"/>
</dbReference>
<keyword evidence="6" id="KW-0653">Protein transport</keyword>
<evidence type="ECO:0000256" key="4">
    <source>
        <dbReference type="ARBA" id="ARBA00022741"/>
    </source>
</evidence>
<dbReference type="GO" id="GO:0005524">
    <property type="term" value="F:ATP binding"/>
    <property type="evidence" value="ECO:0007669"/>
    <property type="project" value="UniProtKB-KW"/>
</dbReference>
<comment type="caution">
    <text evidence="10">The sequence shown here is derived from an EMBL/GenBank/DDBJ whole genome shotgun (WGS) entry which is preliminary data.</text>
</comment>
<protein>
    <recommendedName>
        <fullName evidence="8">protein-secreting ATPase</fullName>
        <ecNumber evidence="8">7.4.2.8</ecNumber>
    </recommendedName>
</protein>
<dbReference type="RefSeq" id="WP_035889173.1">
    <property type="nucleotide sequence ID" value="NZ_JNCF01000020.1"/>
</dbReference>
<dbReference type="InterPro" id="IPR050053">
    <property type="entry name" value="ATPase_alpha/beta_chains"/>
</dbReference>
<dbReference type="InterPro" id="IPR027417">
    <property type="entry name" value="P-loop_NTPase"/>
</dbReference>
<gene>
    <name evidence="10" type="primary">fliI</name>
    <name evidence="10" type="ORF">EP47_09210</name>
</gene>
<name>A0A0A2SQ84_9GAMM</name>
<keyword evidence="4" id="KW-0547">Nucleotide-binding</keyword>
<organism evidence="10 11">
    <name type="scientific">Legionella norrlandica</name>
    <dbReference type="NCBI Taxonomy" id="1498499"/>
    <lineage>
        <taxon>Bacteria</taxon>
        <taxon>Pseudomonadati</taxon>
        <taxon>Pseudomonadota</taxon>
        <taxon>Gammaproteobacteria</taxon>
        <taxon>Legionellales</taxon>
        <taxon>Legionellaceae</taxon>
        <taxon>Legionella</taxon>
    </lineage>
</organism>
<keyword evidence="2" id="KW-0813">Transport</keyword>
<dbReference type="Pfam" id="PF00006">
    <property type="entry name" value="ATP-synt_ab"/>
    <property type="match status" value="1"/>
</dbReference>
<dbReference type="Pfam" id="PF18269">
    <property type="entry name" value="T3SS_ATPase_C"/>
    <property type="match status" value="1"/>
</dbReference>
<dbReference type="GO" id="GO:0008564">
    <property type="term" value="F:protein-exporting ATPase activity"/>
    <property type="evidence" value="ECO:0007669"/>
    <property type="project" value="UniProtKB-EC"/>
</dbReference>
<dbReference type="GO" id="GO:0016887">
    <property type="term" value="F:ATP hydrolysis activity"/>
    <property type="evidence" value="ECO:0007669"/>
    <property type="project" value="InterPro"/>
</dbReference>
<dbReference type="Gene3D" id="3.40.50.12240">
    <property type="match status" value="1"/>
</dbReference>
<dbReference type="STRING" id="1498499.EP47_09210"/>
<dbReference type="PANTHER" id="PTHR15184:SF9">
    <property type="entry name" value="SPI-1 TYPE 3 SECRETION SYSTEM ATPASE"/>
    <property type="match status" value="1"/>
</dbReference>
<evidence type="ECO:0000256" key="1">
    <source>
        <dbReference type="ARBA" id="ARBA00004496"/>
    </source>
</evidence>
<keyword evidence="7" id="KW-1278">Translocase</keyword>
<evidence type="ECO:0000256" key="8">
    <source>
        <dbReference type="ARBA" id="ARBA00024382"/>
    </source>
</evidence>
<feature type="domain" description="AAA+ ATPase" evidence="9">
    <location>
        <begin position="151"/>
        <end position="333"/>
    </location>
</feature>
<evidence type="ECO:0000259" key="9">
    <source>
        <dbReference type="SMART" id="SM00382"/>
    </source>
</evidence>
<dbReference type="Proteomes" id="UP000054422">
    <property type="component" value="Unassembled WGS sequence"/>
</dbReference>
<evidence type="ECO:0000313" key="11">
    <source>
        <dbReference type="Proteomes" id="UP000054422"/>
    </source>
</evidence>
<keyword evidence="3" id="KW-0963">Cytoplasm</keyword>
<dbReference type="EC" id="7.4.2.8" evidence="8"/>
<dbReference type="InterPro" id="IPR040627">
    <property type="entry name" value="T3SS_ATPase_C"/>
</dbReference>
<evidence type="ECO:0000256" key="7">
    <source>
        <dbReference type="ARBA" id="ARBA00022967"/>
    </source>
</evidence>
<dbReference type="OrthoDB" id="9148544at2"/>
<dbReference type="NCBIfam" id="TIGR01026">
    <property type="entry name" value="fliI_yscN"/>
    <property type="match status" value="1"/>
</dbReference>
<accession>A0A0A2SQ84</accession>
<dbReference type="FunFam" id="3.40.50.12240:FF:000002">
    <property type="entry name" value="Flagellum-specific ATP synthase FliI"/>
    <property type="match status" value="1"/>
</dbReference>
<dbReference type="InterPro" id="IPR005714">
    <property type="entry name" value="ATPase_T3SS_FliI/YscN"/>
</dbReference>
<keyword evidence="11" id="KW-1185">Reference proteome</keyword>
<evidence type="ECO:0000256" key="3">
    <source>
        <dbReference type="ARBA" id="ARBA00022490"/>
    </source>
</evidence>
<sequence>MPSIIKNLQAIERIGEIIEYTGLKLVANGPPQTFIGELCDILDQNHQVVIQAEVIGFAQGKVYLMTFDTSPIRMGYLVRASGSPLTIAIGSFLLGHIVDAFANPIDQPIKYPQTRYIPTYNRKTNPLSRVPINQRLPTGIHAIDGLLPIGKGQRIGLFAGSGVGKSTLLGNIAQKSHSDINVIAFIGERGREVNDFVTNHLDDATRKKTVLVVACSDESALMRRQAAYTATTIAEYFSQQGKQVMLFMDSITRFAMAQREISLNLGEPPTARGYTPSVFSLLPGLIERTGNFKNQGSITAIYTVLVEGDDFNEPLADHMRALLDGHIILTRELAQKGHYPAISILHSVSRLAKQLLSEIELNIVNQVVSILSLYQQNKDLIELGVYQAGSNPLLDHALGRITAINQLLTIKNKESLSFDELINSFTEILQ</sequence>
<proteinExistence type="predicted"/>
<evidence type="ECO:0000313" key="10">
    <source>
        <dbReference type="EMBL" id="KGP63300.1"/>
    </source>
</evidence>
<dbReference type="GO" id="GO:0046933">
    <property type="term" value="F:proton-transporting ATP synthase activity, rotational mechanism"/>
    <property type="evidence" value="ECO:0007669"/>
    <property type="project" value="TreeGrafter"/>
</dbReference>
<keyword evidence="10" id="KW-0378">Hydrolase</keyword>